<keyword evidence="1" id="KW-0489">Methyltransferase</keyword>
<evidence type="ECO:0000313" key="1">
    <source>
        <dbReference type="EMBL" id="MBP2360139.1"/>
    </source>
</evidence>
<protein>
    <submittedName>
        <fullName evidence="1">DNA (Cytosine-5)-methyltransferase 1</fullName>
        <ecNumber evidence="1">2.1.1.37</ecNumber>
    </submittedName>
</protein>
<keyword evidence="2" id="KW-1185">Reference proteome</keyword>
<reference evidence="1 2" key="1">
    <citation type="submission" date="2021-03" db="EMBL/GenBank/DDBJ databases">
        <title>Sequencing the genomes of 1000 actinobacteria strains.</title>
        <authorList>
            <person name="Klenk H.-P."/>
        </authorList>
    </citation>
    <scope>NUCLEOTIDE SEQUENCE [LARGE SCALE GENOMIC DNA]</scope>
    <source>
        <strain evidence="1 2">DSM 40843</strain>
    </source>
</reference>
<organism evidence="1 2">
    <name type="scientific">Streptomyces clavifer</name>
    <dbReference type="NCBI Taxonomy" id="68188"/>
    <lineage>
        <taxon>Bacteria</taxon>
        <taxon>Bacillati</taxon>
        <taxon>Actinomycetota</taxon>
        <taxon>Actinomycetes</taxon>
        <taxon>Kitasatosporales</taxon>
        <taxon>Streptomycetaceae</taxon>
        <taxon>Streptomyces</taxon>
    </lineage>
</organism>
<dbReference type="CDD" id="cd02440">
    <property type="entry name" value="AdoMet_MTases"/>
    <property type="match status" value="1"/>
</dbReference>
<sequence>MNARVLPLRRPNGLRVLDLCCGAGGLSMGYYLAGYDVTGVDLHPMPNYPFTFHQADALTFPLDGYDLIHASWPCEHFARVTAWRGSRDNHPDLLTPGRKRLQASGLPWVIENVPETAWAGLLRPDYLLCGTQFGLNVRRHRAFETSWGGGGDLVAPCWHRKSLLAFEHKAERAYADAMGCTWMTSKEARKAVPPAYTEWIGQQYLTHERSAAA</sequence>
<dbReference type="RefSeq" id="WP_209470084.1">
    <property type="nucleotide sequence ID" value="NZ_BMWJ01000004.1"/>
</dbReference>
<dbReference type="SUPFAM" id="SSF53335">
    <property type="entry name" value="S-adenosyl-L-methionine-dependent methyltransferases"/>
    <property type="match status" value="1"/>
</dbReference>
<accession>A0ABS4V899</accession>
<comment type="caution">
    <text evidence="1">The sequence shown here is derived from an EMBL/GenBank/DDBJ whole genome shotgun (WGS) entry which is preliminary data.</text>
</comment>
<dbReference type="Gene3D" id="3.40.50.150">
    <property type="entry name" value="Vaccinia Virus protein VP39"/>
    <property type="match status" value="1"/>
</dbReference>
<gene>
    <name evidence="1" type="ORF">JOF59_002539</name>
</gene>
<proteinExistence type="predicted"/>
<dbReference type="GO" id="GO:0003886">
    <property type="term" value="F:DNA (cytosine-5-)-methyltransferase activity"/>
    <property type="evidence" value="ECO:0007669"/>
    <property type="project" value="UniProtKB-EC"/>
</dbReference>
<name>A0ABS4V899_9ACTN</name>
<dbReference type="InterPro" id="IPR029063">
    <property type="entry name" value="SAM-dependent_MTases_sf"/>
</dbReference>
<dbReference type="EMBL" id="JAGINS010000001">
    <property type="protein sequence ID" value="MBP2360139.1"/>
    <property type="molecule type" value="Genomic_DNA"/>
</dbReference>
<dbReference type="Pfam" id="PF13489">
    <property type="entry name" value="Methyltransf_23"/>
    <property type="match status" value="1"/>
</dbReference>
<dbReference type="EC" id="2.1.1.37" evidence="1"/>
<evidence type="ECO:0000313" key="2">
    <source>
        <dbReference type="Proteomes" id="UP001519311"/>
    </source>
</evidence>
<keyword evidence="1" id="KW-0808">Transferase</keyword>
<dbReference type="GO" id="GO:0032259">
    <property type="term" value="P:methylation"/>
    <property type="evidence" value="ECO:0007669"/>
    <property type="project" value="UniProtKB-KW"/>
</dbReference>
<dbReference type="Proteomes" id="UP001519311">
    <property type="component" value="Unassembled WGS sequence"/>
</dbReference>